<accession>A0A0D0C396</accession>
<dbReference type="HOGENOM" id="CLU_001570_2_1_1"/>
<evidence type="ECO:0000256" key="3">
    <source>
        <dbReference type="ARBA" id="ARBA00010617"/>
    </source>
</evidence>
<dbReference type="GO" id="GO:0020037">
    <property type="term" value="F:heme binding"/>
    <property type="evidence" value="ECO:0007669"/>
    <property type="project" value="InterPro"/>
</dbReference>
<comment type="pathway">
    <text evidence="2">Secondary metabolite biosynthesis.</text>
</comment>
<dbReference type="GO" id="GO:0004497">
    <property type="term" value="F:monooxygenase activity"/>
    <property type="evidence" value="ECO:0007669"/>
    <property type="project" value="UniProtKB-KW"/>
</dbReference>
<evidence type="ECO:0000313" key="11">
    <source>
        <dbReference type="Proteomes" id="UP000054538"/>
    </source>
</evidence>
<dbReference type="InterPro" id="IPR002401">
    <property type="entry name" value="Cyt_P450_E_grp-I"/>
</dbReference>
<keyword evidence="5 9" id="KW-0479">Metal-binding</keyword>
<evidence type="ECO:0008006" key="12">
    <source>
        <dbReference type="Google" id="ProtNLM"/>
    </source>
</evidence>
<dbReference type="InterPro" id="IPR036396">
    <property type="entry name" value="Cyt_P450_sf"/>
</dbReference>
<dbReference type="InterPro" id="IPR050364">
    <property type="entry name" value="Cytochrome_P450_fung"/>
</dbReference>
<dbReference type="PRINTS" id="PR00385">
    <property type="entry name" value="P450"/>
</dbReference>
<reference evidence="11" key="2">
    <citation type="submission" date="2015-01" db="EMBL/GenBank/DDBJ databases">
        <title>Evolutionary Origins and Diversification of the Mycorrhizal Mutualists.</title>
        <authorList>
            <consortium name="DOE Joint Genome Institute"/>
            <consortium name="Mycorrhizal Genomics Consortium"/>
            <person name="Kohler A."/>
            <person name="Kuo A."/>
            <person name="Nagy L.G."/>
            <person name="Floudas D."/>
            <person name="Copeland A."/>
            <person name="Barry K.W."/>
            <person name="Cichocki N."/>
            <person name="Veneault-Fourrey C."/>
            <person name="LaButti K."/>
            <person name="Lindquist E.A."/>
            <person name="Lipzen A."/>
            <person name="Lundell T."/>
            <person name="Morin E."/>
            <person name="Murat C."/>
            <person name="Riley R."/>
            <person name="Ohm R."/>
            <person name="Sun H."/>
            <person name="Tunlid A."/>
            <person name="Henrissat B."/>
            <person name="Grigoriev I.V."/>
            <person name="Hibbett D.S."/>
            <person name="Martin F."/>
        </authorList>
    </citation>
    <scope>NUCLEOTIDE SEQUENCE [LARGE SCALE GENOMIC DNA]</scope>
    <source>
        <strain evidence="11">Ve08.2h10</strain>
    </source>
</reference>
<comment type="cofactor">
    <cofactor evidence="1 9">
        <name>heme</name>
        <dbReference type="ChEBI" id="CHEBI:30413"/>
    </cofactor>
</comment>
<evidence type="ECO:0000256" key="7">
    <source>
        <dbReference type="ARBA" id="ARBA00023004"/>
    </source>
</evidence>
<dbReference type="PRINTS" id="PR00463">
    <property type="entry name" value="EP450I"/>
</dbReference>
<dbReference type="EMBL" id="KN826896">
    <property type="protein sequence ID" value="KIK77637.1"/>
    <property type="molecule type" value="Genomic_DNA"/>
</dbReference>
<feature type="binding site" description="axial binding residue" evidence="9">
    <location>
        <position position="394"/>
    </location>
    <ligand>
        <name>heme</name>
        <dbReference type="ChEBI" id="CHEBI:30413"/>
    </ligand>
    <ligandPart>
        <name>Fe</name>
        <dbReference type="ChEBI" id="CHEBI:18248"/>
    </ligandPart>
</feature>
<evidence type="ECO:0000256" key="9">
    <source>
        <dbReference type="PIRSR" id="PIRSR602401-1"/>
    </source>
</evidence>
<protein>
    <recommendedName>
        <fullName evidence="12">Cytochrome P450</fullName>
    </recommendedName>
</protein>
<organism evidence="10 11">
    <name type="scientific">Paxillus rubicundulus Ve08.2h10</name>
    <dbReference type="NCBI Taxonomy" id="930991"/>
    <lineage>
        <taxon>Eukaryota</taxon>
        <taxon>Fungi</taxon>
        <taxon>Dikarya</taxon>
        <taxon>Basidiomycota</taxon>
        <taxon>Agaricomycotina</taxon>
        <taxon>Agaricomycetes</taxon>
        <taxon>Agaricomycetidae</taxon>
        <taxon>Boletales</taxon>
        <taxon>Paxilineae</taxon>
        <taxon>Paxillaceae</taxon>
        <taxon>Paxillus</taxon>
    </lineage>
</organism>
<dbReference type="InterPro" id="IPR001128">
    <property type="entry name" value="Cyt_P450"/>
</dbReference>
<evidence type="ECO:0000256" key="6">
    <source>
        <dbReference type="ARBA" id="ARBA00023002"/>
    </source>
</evidence>
<keyword evidence="4 9" id="KW-0349">Heme</keyword>
<evidence type="ECO:0000256" key="5">
    <source>
        <dbReference type="ARBA" id="ARBA00022723"/>
    </source>
</evidence>
<dbReference type="Gene3D" id="1.10.630.10">
    <property type="entry name" value="Cytochrome P450"/>
    <property type="match status" value="1"/>
</dbReference>
<dbReference type="PANTHER" id="PTHR46300">
    <property type="entry name" value="P450, PUTATIVE (EUROFUNG)-RELATED-RELATED"/>
    <property type="match status" value="1"/>
</dbReference>
<proteinExistence type="inferred from homology"/>
<dbReference type="OrthoDB" id="2789670at2759"/>
<dbReference type="Proteomes" id="UP000054538">
    <property type="component" value="Unassembled WGS sequence"/>
</dbReference>
<dbReference type="SUPFAM" id="SSF48264">
    <property type="entry name" value="Cytochrome P450"/>
    <property type="match status" value="1"/>
</dbReference>
<comment type="similarity">
    <text evidence="3">Belongs to the cytochrome P450 family.</text>
</comment>
<keyword evidence="6" id="KW-0560">Oxidoreductase</keyword>
<evidence type="ECO:0000256" key="1">
    <source>
        <dbReference type="ARBA" id="ARBA00001971"/>
    </source>
</evidence>
<evidence type="ECO:0000256" key="8">
    <source>
        <dbReference type="ARBA" id="ARBA00023033"/>
    </source>
</evidence>
<evidence type="ECO:0000256" key="2">
    <source>
        <dbReference type="ARBA" id="ARBA00005179"/>
    </source>
</evidence>
<dbReference type="GO" id="GO:0016705">
    <property type="term" value="F:oxidoreductase activity, acting on paired donors, with incorporation or reduction of molecular oxygen"/>
    <property type="evidence" value="ECO:0007669"/>
    <property type="project" value="InterPro"/>
</dbReference>
<reference evidence="10 11" key="1">
    <citation type="submission" date="2014-04" db="EMBL/GenBank/DDBJ databases">
        <authorList>
            <consortium name="DOE Joint Genome Institute"/>
            <person name="Kuo A."/>
            <person name="Kohler A."/>
            <person name="Jargeat P."/>
            <person name="Nagy L.G."/>
            <person name="Floudas D."/>
            <person name="Copeland A."/>
            <person name="Barry K.W."/>
            <person name="Cichocki N."/>
            <person name="Veneault-Fourrey C."/>
            <person name="LaButti K."/>
            <person name="Lindquist E.A."/>
            <person name="Lipzen A."/>
            <person name="Lundell T."/>
            <person name="Morin E."/>
            <person name="Murat C."/>
            <person name="Sun H."/>
            <person name="Tunlid A."/>
            <person name="Henrissat B."/>
            <person name="Grigoriev I.V."/>
            <person name="Hibbett D.S."/>
            <person name="Martin F."/>
            <person name="Nordberg H.P."/>
            <person name="Cantor M.N."/>
            <person name="Hua S.X."/>
        </authorList>
    </citation>
    <scope>NUCLEOTIDE SEQUENCE [LARGE SCALE GENOMIC DNA]</scope>
    <source>
        <strain evidence="10 11">Ve08.2h10</strain>
    </source>
</reference>
<name>A0A0D0C396_9AGAM</name>
<keyword evidence="7 9" id="KW-0408">Iron</keyword>
<keyword evidence="11" id="KW-1185">Reference proteome</keyword>
<dbReference type="AlphaFoldDB" id="A0A0D0C396"/>
<dbReference type="GO" id="GO:0005506">
    <property type="term" value="F:iron ion binding"/>
    <property type="evidence" value="ECO:0007669"/>
    <property type="project" value="InterPro"/>
</dbReference>
<sequence>MNAHLSIELMKCPSIARTLADWVTEYGPLVTLRQGSDVIVVIGRVDAATEIMEKEGAVLVDRPHSVAAGELLSRGMRILLQSGGKQFRQQRKILHTYLGPKAVESYRHVQFDSARNVIVDVLNDPRHHQEHAKRYAASVVLRVTYGKSTPTSFDDPEFVRIRQALAHFQIVMRPGAHLVDRIPLLKYIPGYGSRIKLWHQFELKLYREQLDRVKREMVTDEGHGSKSLAKALLENADEHRLSTDEMAYFAGTMFGAGTDTTGIGISTMIMAAACHSEAQARVQEELDMVVGMGRIPTWEDSEALPQLHAFIWEALRWRPIIPIGFLHRASSDVIWRDQCIPAGATVLGCHWAISRDPVAFPEPERFNPQRWFDKDGQLRRQVYSYTYGFGRRICPGQNLANQSLYINLALLLWSFRIAQRPDAPIDTDKFMDAILAHAAPFEVNFLPRMEESRLREMMEKSSTSRL</sequence>
<evidence type="ECO:0000256" key="4">
    <source>
        <dbReference type="ARBA" id="ARBA00022617"/>
    </source>
</evidence>
<dbReference type="InParanoid" id="A0A0D0C396"/>
<evidence type="ECO:0000313" key="10">
    <source>
        <dbReference type="EMBL" id="KIK77637.1"/>
    </source>
</evidence>
<dbReference type="STRING" id="930991.A0A0D0C396"/>
<dbReference type="Pfam" id="PF00067">
    <property type="entry name" value="p450"/>
    <property type="match status" value="1"/>
</dbReference>
<gene>
    <name evidence="10" type="ORF">PAXRUDRAFT_834933</name>
</gene>
<keyword evidence="8" id="KW-0503">Monooxygenase</keyword>
<dbReference type="PANTHER" id="PTHR46300:SF1">
    <property type="entry name" value="P450, PUTATIVE (EUROFUNG)-RELATED"/>
    <property type="match status" value="1"/>
</dbReference>
<dbReference type="CDD" id="cd11065">
    <property type="entry name" value="CYP64-like"/>
    <property type="match status" value="1"/>
</dbReference>